<dbReference type="PANTHER" id="PTHR34217:SF1">
    <property type="entry name" value="CARBOXYPEPTIDASE 1"/>
    <property type="match status" value="1"/>
</dbReference>
<dbReference type="CDD" id="cd06460">
    <property type="entry name" value="M32_Taq"/>
    <property type="match status" value="1"/>
</dbReference>
<sequence length="508" mass="58032">MSRHPVRDSSEFKELLERLAVVDDLARAAAVLRWDMETYMPPGGAGSRSQQVGTLRRLSHQHFTDPRTGELLHRLAGVVQDLPYDSFEASLVRRALRDYERATRVPARLVGELGEATALASHAWARARSANDFASFAPYLERNLALLRELADRLGYEQHPYDALLDEYEPGMRLSDIEPLFEKLRDALVPLVQAISRRAGMVDDSLLHQPYDEQRQWQLTLEALKAIGYDFERGRQDRSAHPFTTTLGFGDVRLTTRIDPQDFSSALFSSMHEGGHALYEQGIPEELARTPLGDAASLGTHESQSRLWENVIGRSREFWRFFLPKAQALFPDQLGKADVETIYRAVNRSRPGEVRTEADEVTYNLHIFLRLELEKELLTGRLAVKELPEAWNAKMESYLGIRPRDDAHGVLQDIHWSQGMIGYFPTYALGNVLSVQFFDQARSERPEILEAVAHGEFQPLLSWLRERIHRHGSKFTPKELVERVTGSPIRVEPYLAYLQRKYAELYGL</sequence>
<dbReference type="Gene3D" id="1.10.1370.30">
    <property type="match status" value="1"/>
</dbReference>
<dbReference type="EMBL" id="CP141615">
    <property type="protein sequence ID" value="WRP17652.1"/>
    <property type="molecule type" value="Genomic_DNA"/>
</dbReference>
<evidence type="ECO:0000313" key="3">
    <source>
        <dbReference type="Proteomes" id="UP001332192"/>
    </source>
</evidence>
<protein>
    <recommendedName>
        <fullName evidence="1">Metal-dependent carboxypeptidase</fullName>
        <ecNumber evidence="1">3.4.17.19</ecNumber>
    </recommendedName>
</protein>
<dbReference type="InterPro" id="IPR001333">
    <property type="entry name" value="Peptidase_M32_Taq"/>
</dbReference>
<dbReference type="PRINTS" id="PR00998">
    <property type="entry name" value="CRBOXYPTASET"/>
</dbReference>
<keyword evidence="3" id="KW-1185">Reference proteome</keyword>
<dbReference type="GO" id="GO:0004180">
    <property type="term" value="F:carboxypeptidase activity"/>
    <property type="evidence" value="ECO:0007669"/>
    <property type="project" value="UniProtKB-KW"/>
</dbReference>
<dbReference type="SUPFAM" id="SSF55486">
    <property type="entry name" value="Metalloproteases ('zincins'), catalytic domain"/>
    <property type="match status" value="1"/>
</dbReference>
<dbReference type="Proteomes" id="UP001332192">
    <property type="component" value="Chromosome"/>
</dbReference>
<comment type="catalytic activity">
    <reaction evidence="1">
        <text>Release of a C-terminal amino acid with broad specificity, except for -Pro.</text>
        <dbReference type="EC" id="3.4.17.19"/>
    </reaction>
</comment>
<gene>
    <name evidence="2" type="ORF">U7230_01130</name>
</gene>
<name>A0ABZ1BXX7_9FIRM</name>
<dbReference type="Pfam" id="PF02074">
    <property type="entry name" value="Peptidase_M32"/>
    <property type="match status" value="1"/>
</dbReference>
<evidence type="ECO:0000313" key="2">
    <source>
        <dbReference type="EMBL" id="WRP17652.1"/>
    </source>
</evidence>
<evidence type="ECO:0000256" key="1">
    <source>
        <dbReference type="PIRNR" id="PIRNR006615"/>
    </source>
</evidence>
<proteinExistence type="inferred from homology"/>
<comment type="function">
    <text evidence="1">Broad specificity carboxypetidase that releases amino acids sequentially from the C-terminus, including neutral, aromatic, polar and basic residues.</text>
</comment>
<keyword evidence="1" id="KW-0482">Metalloprotease</keyword>
<keyword evidence="1 2" id="KW-0121">Carboxypeptidase</keyword>
<accession>A0ABZ1BXX7</accession>
<keyword evidence="1" id="KW-0645">Protease</keyword>
<dbReference type="EC" id="3.4.17.19" evidence="1"/>
<keyword evidence="1" id="KW-0479">Metal-binding</keyword>
<dbReference type="PIRSF" id="PIRSF006615">
    <property type="entry name" value="Zn_crbxpep_Taq"/>
    <property type="match status" value="1"/>
</dbReference>
<organism evidence="2 3">
    <name type="scientific">Carboxydichorda subterranea</name>
    <dbReference type="NCBI Taxonomy" id="3109565"/>
    <lineage>
        <taxon>Bacteria</taxon>
        <taxon>Bacillati</taxon>
        <taxon>Bacillota</taxon>
        <taxon>Limnochordia</taxon>
        <taxon>Limnochordales</taxon>
        <taxon>Geochordaceae</taxon>
        <taxon>Carboxydichorda</taxon>
    </lineage>
</organism>
<reference evidence="2 3" key="1">
    <citation type="journal article" date="2024" name="Front. Microbiol.">
        <title>Novel thermophilic genera Geochorda gen. nov. and Carboxydochorda gen. nov. from the deep terrestrial subsurface reveal the ecophysiological diversity in the class Limnochordia.</title>
        <authorList>
            <person name="Karnachuk O.V."/>
            <person name="Lukina A.P."/>
            <person name="Avakyan M.R."/>
            <person name="Kadnikov V.V."/>
            <person name="Begmatov S."/>
            <person name="Beletsky A.V."/>
            <person name="Vlasova K.G."/>
            <person name="Novikov A.A."/>
            <person name="Shcherbakova V.A."/>
            <person name="Mardanov A.V."/>
            <person name="Ravin N.V."/>
        </authorList>
    </citation>
    <scope>NUCLEOTIDE SEQUENCE [LARGE SCALE GENOMIC DNA]</scope>
    <source>
        <strain evidence="2 3">L945</strain>
    </source>
</reference>
<comment type="similarity">
    <text evidence="1">Belongs to the peptidase M32 family.</text>
</comment>
<dbReference type="PANTHER" id="PTHR34217">
    <property type="entry name" value="METAL-DEPENDENT CARBOXYPEPTIDASE"/>
    <property type="match status" value="1"/>
</dbReference>
<dbReference type="RefSeq" id="WP_324716922.1">
    <property type="nucleotide sequence ID" value="NZ_CP141615.1"/>
</dbReference>
<dbReference type="PROSITE" id="PS52034">
    <property type="entry name" value="PEPTIDASE_M32"/>
    <property type="match status" value="1"/>
</dbReference>
<keyword evidence="1 2" id="KW-0378">Hydrolase</keyword>